<keyword evidence="3" id="KW-1185">Reference proteome</keyword>
<evidence type="ECO:0000313" key="3">
    <source>
        <dbReference type="Proteomes" id="UP000794436"/>
    </source>
</evidence>
<dbReference type="InterPro" id="IPR040079">
    <property type="entry name" value="Glutathione_S-Trfase"/>
</dbReference>
<dbReference type="SFLD" id="SFLDS00019">
    <property type="entry name" value="Glutathione_Transferase_(cytos"/>
    <property type="match status" value="1"/>
</dbReference>
<dbReference type="Gene3D" id="1.20.1050.10">
    <property type="match status" value="1"/>
</dbReference>
<sequence length="134" mass="15724">MPLSSKRHFVLVATEKCHATMEQIYAFPLSEPARAVIWLCKINNHELDVKNVNLIKYETKSEAFKTQVSPIGKIPVLKDSQFTLTESHAIMIYLAEKYGWERWYPQDPKVRARILECMNWHHHNARLSTEIFLN</sequence>
<dbReference type="Gene3D" id="3.40.30.10">
    <property type="entry name" value="Glutaredoxin"/>
    <property type="match status" value="1"/>
</dbReference>
<dbReference type="PANTHER" id="PTHR43917">
    <property type="match status" value="1"/>
</dbReference>
<dbReference type="InterPro" id="IPR051369">
    <property type="entry name" value="GST_Theta"/>
</dbReference>
<dbReference type="SUPFAM" id="SSF52833">
    <property type="entry name" value="Thioredoxin-like"/>
    <property type="match status" value="1"/>
</dbReference>
<dbReference type="GO" id="GO:0005737">
    <property type="term" value="C:cytoplasm"/>
    <property type="evidence" value="ECO:0007669"/>
    <property type="project" value="TreeGrafter"/>
</dbReference>
<dbReference type="InterPro" id="IPR036249">
    <property type="entry name" value="Thioredoxin-like_sf"/>
</dbReference>
<evidence type="ECO:0000313" key="2">
    <source>
        <dbReference type="EMBL" id="TMW68049.1"/>
    </source>
</evidence>
<gene>
    <name evidence="2" type="ORF">Poli38472_007721</name>
</gene>
<evidence type="ECO:0000259" key="1">
    <source>
        <dbReference type="PROSITE" id="PS50404"/>
    </source>
</evidence>
<accession>A0A8K1CR35</accession>
<dbReference type="InterPro" id="IPR004045">
    <property type="entry name" value="Glutathione_S-Trfase_N"/>
</dbReference>
<dbReference type="AlphaFoldDB" id="A0A8K1CR35"/>
<dbReference type="OrthoDB" id="422574at2759"/>
<dbReference type="Proteomes" id="UP000794436">
    <property type="component" value="Unassembled WGS sequence"/>
</dbReference>
<feature type="domain" description="GST N-terminal" evidence="1">
    <location>
        <begin position="20"/>
        <end position="102"/>
    </location>
</feature>
<reference evidence="2" key="1">
    <citation type="submission" date="2019-03" db="EMBL/GenBank/DDBJ databases">
        <title>Long read genome sequence of the mycoparasitic Pythium oligandrum ATCC 38472 isolated from sugarbeet rhizosphere.</title>
        <authorList>
            <person name="Gaulin E."/>
        </authorList>
    </citation>
    <scope>NUCLEOTIDE SEQUENCE</scope>
    <source>
        <strain evidence="2">ATCC 38472_TT</strain>
    </source>
</reference>
<dbReference type="PANTHER" id="PTHR43917:SF8">
    <property type="entry name" value="GH16740P-RELATED"/>
    <property type="match status" value="1"/>
</dbReference>
<dbReference type="Pfam" id="PF13417">
    <property type="entry name" value="GST_N_3"/>
    <property type="match status" value="1"/>
</dbReference>
<name>A0A8K1CR35_PYTOL</name>
<comment type="caution">
    <text evidence="2">The sequence shown here is derived from an EMBL/GenBank/DDBJ whole genome shotgun (WGS) entry which is preliminary data.</text>
</comment>
<protein>
    <recommendedName>
        <fullName evidence="1">GST N-terminal domain-containing protein</fullName>
    </recommendedName>
</protein>
<dbReference type="PROSITE" id="PS50404">
    <property type="entry name" value="GST_NTER"/>
    <property type="match status" value="1"/>
</dbReference>
<dbReference type="GO" id="GO:0004364">
    <property type="term" value="F:glutathione transferase activity"/>
    <property type="evidence" value="ECO:0007669"/>
    <property type="project" value="TreeGrafter"/>
</dbReference>
<proteinExistence type="predicted"/>
<dbReference type="GO" id="GO:0006749">
    <property type="term" value="P:glutathione metabolic process"/>
    <property type="evidence" value="ECO:0007669"/>
    <property type="project" value="TreeGrafter"/>
</dbReference>
<organism evidence="2 3">
    <name type="scientific">Pythium oligandrum</name>
    <name type="common">Mycoparasitic fungus</name>
    <dbReference type="NCBI Taxonomy" id="41045"/>
    <lineage>
        <taxon>Eukaryota</taxon>
        <taxon>Sar</taxon>
        <taxon>Stramenopiles</taxon>
        <taxon>Oomycota</taxon>
        <taxon>Peronosporomycetes</taxon>
        <taxon>Pythiales</taxon>
        <taxon>Pythiaceae</taxon>
        <taxon>Pythium</taxon>
    </lineage>
</organism>
<dbReference type="EMBL" id="SPLM01000003">
    <property type="protein sequence ID" value="TMW68049.1"/>
    <property type="molecule type" value="Genomic_DNA"/>
</dbReference>